<dbReference type="Pfam" id="PF07963">
    <property type="entry name" value="N_methyl"/>
    <property type="match status" value="1"/>
</dbReference>
<accession>A0A7X0UAK0</accession>
<dbReference type="EMBL" id="JACHLK010000008">
    <property type="protein sequence ID" value="MBB6561407.1"/>
    <property type="molecule type" value="Genomic_DNA"/>
</dbReference>
<dbReference type="NCBIfam" id="TIGR02532">
    <property type="entry name" value="IV_pilin_GFxxxE"/>
    <property type="match status" value="1"/>
</dbReference>
<dbReference type="InterPro" id="IPR045584">
    <property type="entry name" value="Pilin-like"/>
</dbReference>
<dbReference type="RefSeq" id="WP_184860404.1">
    <property type="nucleotide sequence ID" value="NZ_JACHLK010000008.1"/>
</dbReference>
<proteinExistence type="predicted"/>
<dbReference type="AlphaFoldDB" id="A0A7X0UAK0"/>
<gene>
    <name evidence="1" type="ORF">HNP48_004100</name>
</gene>
<protein>
    <submittedName>
        <fullName evidence="1">Prepilin-type N-terminal cleavage/methylation domain-containing protein</fullName>
    </submittedName>
</protein>
<evidence type="ECO:0000313" key="2">
    <source>
        <dbReference type="Proteomes" id="UP000575083"/>
    </source>
</evidence>
<dbReference type="PROSITE" id="PS00409">
    <property type="entry name" value="PROKAR_NTER_METHYL"/>
    <property type="match status" value="1"/>
</dbReference>
<sequence length="158" mass="17483">MKRAAGFTLLELLLVLVLVGIGTGLAMVSVDQLAGRAEERRWLDRTQQELKRLRNRAVLGGRVVEATLFFDSGRIALAGSNVLELPDRYRFVAAATPRVRTVAARSADEESLPLVFYPDGTMQEASFLLRTPTGVQQQFRLARISGRIERTDAAPTEQ</sequence>
<keyword evidence="2" id="KW-1185">Reference proteome</keyword>
<dbReference type="Proteomes" id="UP000575083">
    <property type="component" value="Unassembled WGS sequence"/>
</dbReference>
<name>A0A7X0UAK0_9BURK</name>
<organism evidence="1 2">
    <name type="scientific">Acidovorax soli</name>
    <dbReference type="NCBI Taxonomy" id="592050"/>
    <lineage>
        <taxon>Bacteria</taxon>
        <taxon>Pseudomonadati</taxon>
        <taxon>Pseudomonadota</taxon>
        <taxon>Betaproteobacteria</taxon>
        <taxon>Burkholderiales</taxon>
        <taxon>Comamonadaceae</taxon>
        <taxon>Acidovorax</taxon>
    </lineage>
</organism>
<dbReference type="SUPFAM" id="SSF54523">
    <property type="entry name" value="Pili subunits"/>
    <property type="match status" value="1"/>
</dbReference>
<dbReference type="InterPro" id="IPR012902">
    <property type="entry name" value="N_methyl_site"/>
</dbReference>
<comment type="caution">
    <text evidence="1">The sequence shown here is derived from an EMBL/GenBank/DDBJ whole genome shotgun (WGS) entry which is preliminary data.</text>
</comment>
<reference evidence="1 2" key="1">
    <citation type="submission" date="2020-08" db="EMBL/GenBank/DDBJ databases">
        <title>Functional genomics of gut bacteria from endangered species of beetles.</title>
        <authorList>
            <person name="Carlos-Shanley C."/>
        </authorList>
    </citation>
    <scope>NUCLEOTIDE SEQUENCE [LARGE SCALE GENOMIC DNA]</scope>
    <source>
        <strain evidence="1 2">S00198</strain>
    </source>
</reference>
<evidence type="ECO:0000313" key="1">
    <source>
        <dbReference type="EMBL" id="MBB6561407.1"/>
    </source>
</evidence>